<reference evidence="1 4" key="1">
    <citation type="submission" date="2016-04" db="EMBL/GenBank/DDBJ databases">
        <authorList>
            <person name="Evans L.H."/>
            <person name="Alamgir A."/>
            <person name="Owens N."/>
            <person name="Weber N.D."/>
            <person name="Virtaneva K."/>
            <person name="Barbian K."/>
            <person name="Babar A."/>
            <person name="Rosenke K."/>
        </authorList>
    </citation>
    <scope>NUCLEOTIDE SEQUENCE [LARGE SCALE GENOMIC DNA]</scope>
    <source>
        <strain evidence="1">S5</strain>
        <strain evidence="4">S5(T) (JCM 30642 \VKM B-2941)</strain>
    </source>
</reference>
<dbReference type="GeneID" id="41587873"/>
<evidence type="ECO:0000313" key="4">
    <source>
        <dbReference type="Proteomes" id="UP000195607"/>
    </source>
</evidence>
<dbReference type="RefSeq" id="WP_021789878.1">
    <property type="nucleotide sequence ID" value="NZ_LT671858.1"/>
</dbReference>
<accession>A0A1N5TI20</accession>
<dbReference type="EMBL" id="LT719092">
    <property type="protein sequence ID" value="SJK84430.1"/>
    <property type="molecule type" value="Genomic_DNA"/>
</dbReference>
<name>A0A1N5TI20_9ARCH</name>
<dbReference type="Proteomes" id="UP000195607">
    <property type="component" value="Chromosome I"/>
</dbReference>
<dbReference type="AlphaFoldDB" id="A0A1N5TI20"/>
<evidence type="ECO:0000313" key="3">
    <source>
        <dbReference type="Proteomes" id="UP000187822"/>
    </source>
</evidence>
<organism evidence="1 4">
    <name type="scientific">Cuniculiplasma divulgatum</name>
    <dbReference type="NCBI Taxonomy" id="1673428"/>
    <lineage>
        <taxon>Archaea</taxon>
        <taxon>Methanobacteriati</taxon>
        <taxon>Thermoplasmatota</taxon>
        <taxon>Thermoplasmata</taxon>
        <taxon>Thermoplasmatales</taxon>
        <taxon>Cuniculiplasmataceae</taxon>
        <taxon>Cuniculiplasma</taxon>
    </lineage>
</organism>
<evidence type="ECO:0000313" key="2">
    <source>
        <dbReference type="EMBL" id="SJK84430.1"/>
    </source>
</evidence>
<dbReference type="STRING" id="1673428.CPM_0553"/>
<dbReference type="Proteomes" id="UP000187822">
    <property type="component" value="Chromosome I"/>
</dbReference>
<dbReference type="EMBL" id="LT671858">
    <property type="protein sequence ID" value="SIM47964.1"/>
    <property type="molecule type" value="Genomic_DNA"/>
</dbReference>
<protein>
    <submittedName>
        <fullName evidence="1">Uncharacterized protein</fullName>
    </submittedName>
</protein>
<sequence length="203" mass="23394">MTFTSQITNYSSNAGESPKILFYPTQLAIKEDRHKRKPYEGKNVIGEKFSIPTSIPIGPFESFTNSDPIKTSKKSPSNILDNTLEKIVKTKFAFISPDNLSLIKNYISKMHATNNYNPINLLLMVEKTNKYLHEVTQYGKEIFTEIEYFLDEEDEKLDGISINIYLPVKDAKEISDIWNYLNENIDSGESGSERIFFNIRKKM</sequence>
<gene>
    <name evidence="2" type="ORF">CPM_0553</name>
    <name evidence="1" type="ORF">CSP5_0579</name>
</gene>
<dbReference type="KEGG" id="cdiv:CPM_0553"/>
<evidence type="ECO:0000313" key="1">
    <source>
        <dbReference type="EMBL" id="SIM47964.1"/>
    </source>
</evidence>
<reference evidence="3" key="3">
    <citation type="submission" date="2016-06" db="EMBL/GenBank/DDBJ databases">
        <authorList>
            <person name="Toshchakov V.S."/>
        </authorList>
    </citation>
    <scope>NUCLEOTIDE SEQUENCE [LARGE SCALE GENOMIC DNA]</scope>
    <source>
        <strain>PM4 (JCM 30641</strain>
        <strain evidence="3">\VKM B-2940)</strain>
    </source>
</reference>
<proteinExistence type="predicted"/>
<keyword evidence="3" id="KW-1185">Reference proteome</keyword>
<reference evidence="2" key="2">
    <citation type="submission" date="2016-06" db="EMBL/GenBank/DDBJ databases">
        <authorList>
            <person name="Olsen C.W."/>
            <person name="Carey S."/>
            <person name="Hinshaw L."/>
            <person name="Karasin A.I."/>
        </authorList>
    </citation>
    <scope>NUCLEOTIDE SEQUENCE [LARGE SCALE GENOMIC DNA]</scope>
    <source>
        <strain evidence="2">PM4</strain>
    </source>
</reference>